<protein>
    <recommendedName>
        <fullName evidence="2">SCP domain-containing protein</fullName>
    </recommendedName>
</protein>
<keyword evidence="4" id="KW-1185">Reference proteome</keyword>
<gene>
    <name evidence="3" type="ORF">HHK36_003148</name>
</gene>
<proteinExistence type="predicted"/>
<keyword evidence="1" id="KW-0472">Membrane</keyword>
<dbReference type="CDD" id="cd05381">
    <property type="entry name" value="CAP_PR-1"/>
    <property type="match status" value="1"/>
</dbReference>
<feature type="domain" description="SCP" evidence="2">
    <location>
        <begin position="53"/>
        <end position="189"/>
    </location>
</feature>
<dbReference type="InterPro" id="IPR001283">
    <property type="entry name" value="CRISP-related"/>
</dbReference>
<dbReference type="Gene3D" id="3.40.33.10">
    <property type="entry name" value="CAP"/>
    <property type="match status" value="1"/>
</dbReference>
<dbReference type="OrthoDB" id="337038at2759"/>
<dbReference type="SUPFAM" id="SSF55797">
    <property type="entry name" value="PR-1-like"/>
    <property type="match status" value="1"/>
</dbReference>
<organism evidence="3 4">
    <name type="scientific">Tetracentron sinense</name>
    <name type="common">Spur-leaf</name>
    <dbReference type="NCBI Taxonomy" id="13715"/>
    <lineage>
        <taxon>Eukaryota</taxon>
        <taxon>Viridiplantae</taxon>
        <taxon>Streptophyta</taxon>
        <taxon>Embryophyta</taxon>
        <taxon>Tracheophyta</taxon>
        <taxon>Spermatophyta</taxon>
        <taxon>Magnoliopsida</taxon>
        <taxon>Trochodendrales</taxon>
        <taxon>Trochodendraceae</taxon>
        <taxon>Tetracentron</taxon>
    </lineage>
</organism>
<dbReference type="SMART" id="SM00198">
    <property type="entry name" value="SCP"/>
    <property type="match status" value="1"/>
</dbReference>
<dbReference type="FunFam" id="3.40.33.10:FF:000004">
    <property type="entry name" value="CAP, cysteine-rich secretory protein, antigen 5"/>
    <property type="match status" value="1"/>
</dbReference>
<keyword evidence="1" id="KW-0812">Transmembrane</keyword>
<dbReference type="Proteomes" id="UP000655225">
    <property type="component" value="Unassembled WGS sequence"/>
</dbReference>
<evidence type="ECO:0000313" key="4">
    <source>
        <dbReference type="Proteomes" id="UP000655225"/>
    </source>
</evidence>
<sequence>MGFFLKSTQLDHVLLGLMALAFCNGLVLGLAPVISPPNTTTPVPAPDPPKKLNATEEFLEAHNEARAAVGVGPLEWSQKLASDANRLVRYQRDKKECKFAEVSNGEYGANQLWAGGLAVMPRAVVNRWVEEKEYYNHTNNSCAPDHMCGLYTQLVWKKTLELGCAQATCVKEHVFLTICFYYPPGNVAGESPY</sequence>
<keyword evidence="1" id="KW-1133">Transmembrane helix</keyword>
<evidence type="ECO:0000313" key="3">
    <source>
        <dbReference type="EMBL" id="KAF8410616.1"/>
    </source>
</evidence>
<feature type="transmembrane region" description="Helical" evidence="1">
    <location>
        <begin position="12"/>
        <end position="34"/>
    </location>
</feature>
<name>A0A834ZX40_TETSI</name>
<dbReference type="PRINTS" id="PR00837">
    <property type="entry name" value="V5TPXLIKE"/>
</dbReference>
<comment type="caution">
    <text evidence="3">The sequence shown here is derived from an EMBL/GenBank/DDBJ whole genome shotgun (WGS) entry which is preliminary data.</text>
</comment>
<dbReference type="OMA" id="RYQRDKM"/>
<dbReference type="PANTHER" id="PTHR10334">
    <property type="entry name" value="CYSTEINE-RICH SECRETORY PROTEIN-RELATED"/>
    <property type="match status" value="1"/>
</dbReference>
<evidence type="ECO:0000256" key="1">
    <source>
        <dbReference type="SAM" id="Phobius"/>
    </source>
</evidence>
<dbReference type="InterPro" id="IPR035940">
    <property type="entry name" value="CAP_sf"/>
</dbReference>
<dbReference type="InterPro" id="IPR014044">
    <property type="entry name" value="CAP_dom"/>
</dbReference>
<evidence type="ECO:0000259" key="2">
    <source>
        <dbReference type="SMART" id="SM00198"/>
    </source>
</evidence>
<reference evidence="3 4" key="1">
    <citation type="submission" date="2020-04" db="EMBL/GenBank/DDBJ databases">
        <title>Plant Genome Project.</title>
        <authorList>
            <person name="Zhang R.-G."/>
        </authorList>
    </citation>
    <scope>NUCLEOTIDE SEQUENCE [LARGE SCALE GENOMIC DNA]</scope>
    <source>
        <strain evidence="3">YNK0</strain>
        <tissue evidence="3">Leaf</tissue>
    </source>
</reference>
<dbReference type="EMBL" id="JABCRI010000002">
    <property type="protein sequence ID" value="KAF8410616.1"/>
    <property type="molecule type" value="Genomic_DNA"/>
</dbReference>
<accession>A0A834ZX40</accession>
<dbReference type="Pfam" id="PF00188">
    <property type="entry name" value="CAP"/>
    <property type="match status" value="1"/>
</dbReference>
<dbReference type="AlphaFoldDB" id="A0A834ZX40"/>